<evidence type="ECO:0000256" key="1">
    <source>
        <dbReference type="ARBA" id="ARBA00001974"/>
    </source>
</evidence>
<reference evidence="7 8" key="1">
    <citation type="submission" date="2022-03" db="EMBL/GenBank/DDBJ databases">
        <title>Pseudonocardia alaer sp. nov., a novel actinomycete isolated from reed forest soil.</title>
        <authorList>
            <person name="Wang L."/>
        </authorList>
    </citation>
    <scope>NUCLEOTIDE SEQUENCE [LARGE SCALE GENOMIC DNA]</scope>
    <source>
        <strain evidence="7 8">Y-16303</strain>
    </source>
</reference>
<keyword evidence="4" id="KW-0274">FAD</keyword>
<evidence type="ECO:0000256" key="6">
    <source>
        <dbReference type="ARBA" id="ARBA00023033"/>
    </source>
</evidence>
<dbReference type="EMBL" id="JAKXMK010000001">
    <property type="protein sequence ID" value="MCH6164097.1"/>
    <property type="molecule type" value="Genomic_DNA"/>
</dbReference>
<dbReference type="SUPFAM" id="SSF51905">
    <property type="entry name" value="FAD/NAD(P)-binding domain"/>
    <property type="match status" value="1"/>
</dbReference>
<keyword evidence="5" id="KW-0560">Oxidoreductase</keyword>
<keyword evidence="6" id="KW-0503">Monooxygenase</keyword>
<proteinExistence type="inferred from homology"/>
<evidence type="ECO:0000256" key="5">
    <source>
        <dbReference type="ARBA" id="ARBA00023002"/>
    </source>
</evidence>
<evidence type="ECO:0000256" key="4">
    <source>
        <dbReference type="ARBA" id="ARBA00022827"/>
    </source>
</evidence>
<dbReference type="Gene3D" id="3.50.50.60">
    <property type="entry name" value="FAD/NAD(P)-binding domain"/>
    <property type="match status" value="2"/>
</dbReference>
<dbReference type="InterPro" id="IPR020946">
    <property type="entry name" value="Flavin_mOase-like"/>
</dbReference>
<name>A0ABS9T6E4_9PSEU</name>
<dbReference type="RefSeq" id="WP_241034132.1">
    <property type="nucleotide sequence ID" value="NZ_BAAAJF010000034.1"/>
</dbReference>
<comment type="similarity">
    <text evidence="2">Belongs to the FAD-binding monooxygenase family.</text>
</comment>
<comment type="cofactor">
    <cofactor evidence="1">
        <name>FAD</name>
        <dbReference type="ChEBI" id="CHEBI:57692"/>
    </cofactor>
</comment>
<evidence type="ECO:0000256" key="2">
    <source>
        <dbReference type="ARBA" id="ARBA00010139"/>
    </source>
</evidence>
<keyword evidence="8" id="KW-1185">Reference proteome</keyword>
<accession>A0ABS9T6E4</accession>
<dbReference type="InterPro" id="IPR036188">
    <property type="entry name" value="FAD/NAD-bd_sf"/>
</dbReference>
<keyword evidence="3" id="KW-0285">Flavoprotein</keyword>
<protein>
    <submittedName>
        <fullName evidence="7">NAD(P)/FAD-dependent oxidoreductase</fullName>
    </submittedName>
</protein>
<gene>
    <name evidence="7" type="ORF">MMF94_00255</name>
</gene>
<dbReference type="Proteomes" id="UP001299970">
    <property type="component" value="Unassembled WGS sequence"/>
</dbReference>
<comment type="caution">
    <text evidence="7">The sequence shown here is derived from an EMBL/GenBank/DDBJ whole genome shotgun (WGS) entry which is preliminary data.</text>
</comment>
<dbReference type="PANTHER" id="PTHR43872">
    <property type="entry name" value="MONOOXYGENASE, PUTATIVE (AFU_ORTHOLOGUE AFUA_8G02570)-RELATED"/>
    <property type="match status" value="1"/>
</dbReference>
<evidence type="ECO:0000313" key="7">
    <source>
        <dbReference type="EMBL" id="MCH6164097.1"/>
    </source>
</evidence>
<organism evidence="7 8">
    <name type="scientific">Pseudonocardia alaniniphila</name>
    <dbReference type="NCBI Taxonomy" id="75291"/>
    <lineage>
        <taxon>Bacteria</taxon>
        <taxon>Bacillati</taxon>
        <taxon>Actinomycetota</taxon>
        <taxon>Actinomycetes</taxon>
        <taxon>Pseudonocardiales</taxon>
        <taxon>Pseudonocardiaceae</taxon>
        <taxon>Pseudonocardia</taxon>
    </lineage>
</organism>
<sequence>MTMTEPAATATATEHVDVLIVGAGISGIGAAYHLKDRFPGRSFVLLDALDGHGGTWWTHRYPGARSDSDLFTFGYGFKPWRGPSIASAEEILSYLDEVIDENDLAGAIRYRHRVTSARWSTADRRWTVEVTRVDTGEQLRFTTDFLWMCQGYYRQQQGYTPDWPGTDRYQGRVVHPQQWPDDLDYAGKRVVVIGSGATAATLIPAIAQTAEHVTMLQRSPTFFISRPQTHELAVTLRALDVPEEWTHEILRRAHVAQLDEITRMSFEAPDELRKFLIEEMRPLLPEGFDIEKHFSPRYRPWQQRLAVVPEGDLFAAMREGKASVVTDTIETFTETGIRIASGEEIEADIVITATGFNLSVFGDIAFTVDNEPVDFTERVTYRGIMISGVPNMAYVFGYFRASWTLRADLVSGFVCRLLAHMAEKKATVAVPTLRPQDADMPLLPWIDPENFNAGYVMRSQHLMFKQGDREPWSHLHEYAQERQMLPAADLDDGALAYS</sequence>
<dbReference type="PANTHER" id="PTHR43872:SF1">
    <property type="entry name" value="MONOOXYGENASE, PUTATIVE (AFU_ORTHOLOGUE AFUA_8G02570)-RELATED"/>
    <property type="match status" value="1"/>
</dbReference>
<dbReference type="InterPro" id="IPR051820">
    <property type="entry name" value="FAD-binding_MO"/>
</dbReference>
<dbReference type="Pfam" id="PF00743">
    <property type="entry name" value="FMO-like"/>
    <property type="match status" value="1"/>
</dbReference>
<evidence type="ECO:0000256" key="3">
    <source>
        <dbReference type="ARBA" id="ARBA00022630"/>
    </source>
</evidence>
<dbReference type="Pfam" id="PF13450">
    <property type="entry name" value="NAD_binding_8"/>
    <property type="match status" value="1"/>
</dbReference>
<evidence type="ECO:0000313" key="8">
    <source>
        <dbReference type="Proteomes" id="UP001299970"/>
    </source>
</evidence>